<dbReference type="PANTHER" id="PTHR42964:SF1">
    <property type="entry name" value="POLYKETIDE BIOSYNTHESIS ENOYL-COA HYDRATASE PKSH-RELATED"/>
    <property type="match status" value="1"/>
</dbReference>
<organism evidence="3 4">
    <name type="scientific">Caldisphaera lagunensis (strain DSM 15908 / JCM 11604 / ANMR 0165 / IC-154)</name>
    <dbReference type="NCBI Taxonomy" id="1056495"/>
    <lineage>
        <taxon>Archaea</taxon>
        <taxon>Thermoproteota</taxon>
        <taxon>Thermoprotei</taxon>
        <taxon>Acidilobales</taxon>
        <taxon>Caldisphaeraceae</taxon>
        <taxon>Caldisphaera</taxon>
    </lineage>
</organism>
<dbReference type="eggNOG" id="arCOG00242">
    <property type="taxonomic scope" value="Archaea"/>
</dbReference>
<dbReference type="EMBL" id="CP003378">
    <property type="protein sequence ID" value="AFZ70163.1"/>
    <property type="molecule type" value="Genomic_DNA"/>
</dbReference>
<dbReference type="GO" id="GO:0003824">
    <property type="term" value="F:catalytic activity"/>
    <property type="evidence" value="ECO:0007669"/>
    <property type="project" value="InterPro"/>
</dbReference>
<dbReference type="InParanoid" id="L0A8H5"/>
<evidence type="ECO:0000256" key="1">
    <source>
        <dbReference type="ARBA" id="ARBA00005254"/>
    </source>
</evidence>
<name>L0A8H5_CALLD</name>
<dbReference type="InterPro" id="IPR001753">
    <property type="entry name" value="Enoyl-CoA_hydra/iso"/>
</dbReference>
<proteinExistence type="inferred from homology"/>
<comment type="similarity">
    <text evidence="1 2">Belongs to the enoyl-CoA hydratase/isomerase family.</text>
</comment>
<dbReference type="InterPro" id="IPR018376">
    <property type="entry name" value="Enoyl-CoA_hyd/isom_CS"/>
</dbReference>
<dbReference type="PANTHER" id="PTHR42964">
    <property type="entry name" value="ENOYL-COA HYDRATASE"/>
    <property type="match status" value="1"/>
</dbReference>
<dbReference type="AlphaFoldDB" id="L0A8H5"/>
<evidence type="ECO:0000256" key="2">
    <source>
        <dbReference type="RuleBase" id="RU003707"/>
    </source>
</evidence>
<dbReference type="Proteomes" id="UP000010469">
    <property type="component" value="Chromosome"/>
</dbReference>
<keyword evidence="4" id="KW-1185">Reference proteome</keyword>
<dbReference type="InterPro" id="IPR051683">
    <property type="entry name" value="Enoyl-CoA_Hydratase/Isomerase"/>
</dbReference>
<dbReference type="Pfam" id="PF00378">
    <property type="entry name" value="ECH_1"/>
    <property type="match status" value="1"/>
</dbReference>
<sequence>MQYELAASHEIVMSEKRKLCYWIYLNRPEKLNALDTKTWNKLIEELNKGCKSDSVAIVLTGKGRAFSTGDDINEMLKLNTKEEAIKFFNGIKQTLNIMISCEKPIISLVNGLAVGGGAEILLASDIVIASDNSWFSFPEISLGLIPPILISVGGGALGFRRSKYLALTGTRFSAQEAKNMGLVDEIVPQVDLEKEAFAIADTLSNYSQEAINSIKRITYEIYWKDLEKSIDALTDLVITKDAKYKMESFESHKLKPVKNHNLVVNKNNP</sequence>
<accession>L0A8H5</accession>
<reference evidence="4" key="1">
    <citation type="submission" date="2012-03" db="EMBL/GenBank/DDBJ databases">
        <title>Complete genome of Caldisphaera lagunensis DSM 15908.</title>
        <authorList>
            <person name="Lucas S."/>
            <person name="Copeland A."/>
            <person name="Lapidus A."/>
            <person name="Glavina del Rio T."/>
            <person name="Dalin E."/>
            <person name="Tice H."/>
            <person name="Bruce D."/>
            <person name="Goodwin L."/>
            <person name="Pitluck S."/>
            <person name="Peters L."/>
            <person name="Mikhailova N."/>
            <person name="Teshima H."/>
            <person name="Kyrpides N."/>
            <person name="Mavromatis K."/>
            <person name="Ivanova N."/>
            <person name="Brettin T."/>
            <person name="Detter J.C."/>
            <person name="Han C."/>
            <person name="Larimer F."/>
            <person name="Land M."/>
            <person name="Hauser L."/>
            <person name="Markowitz V."/>
            <person name="Cheng J.-F."/>
            <person name="Hugenholtz P."/>
            <person name="Woyke T."/>
            <person name="Wu D."/>
            <person name="Spring S."/>
            <person name="Schroeder M."/>
            <person name="Brambilla E."/>
            <person name="Klenk H.-P."/>
            <person name="Eisen J.A."/>
        </authorList>
    </citation>
    <scope>NUCLEOTIDE SEQUENCE [LARGE SCALE GENOMIC DNA]</scope>
    <source>
        <strain evidence="4">DSM 15908 / JCM 11604 / IC-154</strain>
    </source>
</reference>
<dbReference type="STRING" id="1056495.Calag_0392"/>
<dbReference type="Gene3D" id="3.90.226.10">
    <property type="entry name" value="2-enoyl-CoA Hydratase, Chain A, domain 1"/>
    <property type="match status" value="1"/>
</dbReference>
<protein>
    <submittedName>
        <fullName evidence="3">Enoyl-CoA hydratase/carnithine racemase</fullName>
    </submittedName>
</protein>
<dbReference type="SUPFAM" id="SSF52096">
    <property type="entry name" value="ClpP/crotonase"/>
    <property type="match status" value="1"/>
</dbReference>
<dbReference type="HOGENOM" id="CLU_009834_7_3_2"/>
<dbReference type="PROSITE" id="PS00166">
    <property type="entry name" value="ENOYL_COA_HYDRATASE"/>
    <property type="match status" value="1"/>
</dbReference>
<evidence type="ECO:0000313" key="4">
    <source>
        <dbReference type="Proteomes" id="UP000010469"/>
    </source>
</evidence>
<gene>
    <name evidence="3" type="ordered locus">Calag_0392</name>
</gene>
<evidence type="ECO:0000313" key="3">
    <source>
        <dbReference type="EMBL" id="AFZ70163.1"/>
    </source>
</evidence>
<dbReference type="InterPro" id="IPR029045">
    <property type="entry name" value="ClpP/crotonase-like_dom_sf"/>
</dbReference>
<dbReference type="CDD" id="cd06558">
    <property type="entry name" value="crotonase-like"/>
    <property type="match status" value="1"/>
</dbReference>
<dbReference type="KEGG" id="clg:Calag_0392"/>